<feature type="domain" description="PRC-barrel" evidence="1">
    <location>
        <begin position="1"/>
        <end position="79"/>
    </location>
</feature>
<dbReference type="RefSeq" id="WP_118613252.1">
    <property type="nucleotide sequence ID" value="NZ_JAJEQN010000005.1"/>
</dbReference>
<dbReference type="Proteomes" id="UP001198200">
    <property type="component" value="Unassembled WGS sequence"/>
</dbReference>
<dbReference type="Pfam" id="PF05239">
    <property type="entry name" value="PRC"/>
    <property type="match status" value="1"/>
</dbReference>
<reference evidence="2 3" key="1">
    <citation type="submission" date="2021-10" db="EMBL/GenBank/DDBJ databases">
        <title>Anaerobic single-cell dispensing facilitates the cultivation of human gut bacteria.</title>
        <authorList>
            <person name="Afrizal A."/>
        </authorList>
    </citation>
    <scope>NUCLEOTIDE SEQUENCE [LARGE SCALE GENOMIC DNA]</scope>
    <source>
        <strain evidence="2 3">CLA-AA-H224</strain>
    </source>
</reference>
<gene>
    <name evidence="2" type="ORF">LKD48_02965</name>
</gene>
<dbReference type="SUPFAM" id="SSF50346">
    <property type="entry name" value="PRC-barrel domain"/>
    <property type="match status" value="1"/>
</dbReference>
<accession>A0AAE3E3A0</accession>
<dbReference type="InterPro" id="IPR014238">
    <property type="entry name" value="Spore_YlmC/YmxH"/>
</dbReference>
<keyword evidence="3" id="KW-1185">Reference proteome</keyword>
<organism evidence="2 3">
    <name type="scientific">Anthropogastromicrobium aceti</name>
    <dbReference type="NCBI Taxonomy" id="2981768"/>
    <lineage>
        <taxon>Bacteria</taxon>
        <taxon>Bacillati</taxon>
        <taxon>Bacillota</taxon>
        <taxon>Clostridia</taxon>
        <taxon>Lachnospirales</taxon>
        <taxon>Lachnospiraceae</taxon>
        <taxon>Anthropogastromicrobium</taxon>
    </lineage>
</organism>
<comment type="caution">
    <text evidence="2">The sequence shown here is derived from an EMBL/GenBank/DDBJ whole genome shotgun (WGS) entry which is preliminary data.</text>
</comment>
<dbReference type="InterPro" id="IPR027275">
    <property type="entry name" value="PRC-brl_dom"/>
</dbReference>
<dbReference type="NCBIfam" id="TIGR02888">
    <property type="entry name" value="spore_YlmC_YmxH"/>
    <property type="match status" value="1"/>
</dbReference>
<name>A0AAE3E3A0_9FIRM</name>
<protein>
    <submittedName>
        <fullName evidence="2">YlmC/YmxH family sporulation protein</fullName>
    </submittedName>
</protein>
<evidence type="ECO:0000313" key="2">
    <source>
        <dbReference type="EMBL" id="MCC2220611.1"/>
    </source>
</evidence>
<evidence type="ECO:0000259" key="1">
    <source>
        <dbReference type="Pfam" id="PF05239"/>
    </source>
</evidence>
<dbReference type="AlphaFoldDB" id="A0AAE3E3A0"/>
<dbReference type="Gene3D" id="2.30.30.240">
    <property type="entry name" value="PRC-barrel domain"/>
    <property type="match status" value="1"/>
</dbReference>
<evidence type="ECO:0000313" key="3">
    <source>
        <dbReference type="Proteomes" id="UP001198200"/>
    </source>
</evidence>
<sequence>MRICDLRQKEVINIKDCKRLGYVCDIEFDRKTGCITHLIVPGTGKICGLFGRDTEYRIPFCRVCQIGPDIILVDIDEGEKPIRDKEK</sequence>
<dbReference type="PANTHER" id="PTHR40061">
    <property type="entry name" value="SPORULATION PROTEIN YLMC-RELATED"/>
    <property type="match status" value="1"/>
</dbReference>
<dbReference type="EMBL" id="JAJEQN010000005">
    <property type="protein sequence ID" value="MCC2220611.1"/>
    <property type="molecule type" value="Genomic_DNA"/>
</dbReference>
<dbReference type="InterPro" id="IPR011033">
    <property type="entry name" value="PRC_barrel-like_sf"/>
</dbReference>
<proteinExistence type="predicted"/>
<dbReference type="PANTHER" id="PTHR40061:SF1">
    <property type="entry name" value="SPORULATION PROTEIN YLMC-RELATED"/>
    <property type="match status" value="1"/>
</dbReference>